<dbReference type="CDD" id="cd12870">
    <property type="entry name" value="MqsA"/>
    <property type="match status" value="1"/>
</dbReference>
<name>A0AAW6D3A3_9FIRM</name>
<evidence type="ECO:0000313" key="1">
    <source>
        <dbReference type="EMBL" id="MDB8003303.1"/>
    </source>
</evidence>
<sequence length="74" mass="8225">MTCLFCKGDMVNSTTTFTAELEHGIVIVKNVPCFKCDQCGEESFPFEVTVRLEKIIDRCKDALTEIAVVNYSAA</sequence>
<reference evidence="1" key="1">
    <citation type="submission" date="2023-01" db="EMBL/GenBank/DDBJ databases">
        <title>Human gut microbiome strain richness.</title>
        <authorList>
            <person name="Chen-Liaw A."/>
        </authorList>
    </citation>
    <scope>NUCLEOTIDE SEQUENCE</scope>
    <source>
        <strain evidence="1">1001283st1_G1_1001283B150217_161031</strain>
    </source>
</reference>
<proteinExistence type="predicted"/>
<organism evidence="1 2">
    <name type="scientific">[Eubacterium] siraeum</name>
    <dbReference type="NCBI Taxonomy" id="39492"/>
    <lineage>
        <taxon>Bacteria</taxon>
        <taxon>Bacillati</taxon>
        <taxon>Bacillota</taxon>
        <taxon>Clostridia</taxon>
        <taxon>Eubacteriales</taxon>
        <taxon>Oscillospiraceae</taxon>
        <taxon>Oscillospiraceae incertae sedis</taxon>
    </lineage>
</organism>
<evidence type="ECO:0000313" key="2">
    <source>
        <dbReference type="Proteomes" id="UP001210809"/>
    </source>
</evidence>
<dbReference type="NCBIfam" id="TIGR03831">
    <property type="entry name" value="YgiT_finger"/>
    <property type="match status" value="1"/>
</dbReference>
<protein>
    <submittedName>
        <fullName evidence="1">Type II toxin-antitoxin system MqsA family antitoxin</fullName>
    </submittedName>
</protein>
<dbReference type="AlphaFoldDB" id="A0AAW6D3A3"/>
<dbReference type="InterPro" id="IPR022453">
    <property type="entry name" value="Znf_MqsA-type"/>
</dbReference>
<comment type="caution">
    <text evidence="1">The sequence shown here is derived from an EMBL/GenBank/DDBJ whole genome shotgun (WGS) entry which is preliminary data.</text>
</comment>
<gene>
    <name evidence="1" type="ORF">PNE09_04375</name>
</gene>
<dbReference type="Gene3D" id="3.10.20.860">
    <property type="match status" value="1"/>
</dbReference>
<dbReference type="Proteomes" id="UP001210809">
    <property type="component" value="Unassembled WGS sequence"/>
</dbReference>
<dbReference type="EMBL" id="JAQLXW010000004">
    <property type="protein sequence ID" value="MDB8003303.1"/>
    <property type="molecule type" value="Genomic_DNA"/>
</dbReference>
<accession>A0AAW6D3A3</accession>